<comment type="subcellular location">
    <subcellularLocation>
        <location evidence="2">Cytoplasm</location>
    </subcellularLocation>
</comment>
<dbReference type="GO" id="GO:0140078">
    <property type="term" value="F:class I DNA-(apurinic or apyrimidinic site) endonuclease activity"/>
    <property type="evidence" value="ECO:0007669"/>
    <property type="project" value="UniProtKB-EC"/>
</dbReference>
<dbReference type="PANTHER" id="PTHR36928:SF1">
    <property type="entry name" value="PHOSPHATASE YCDX-RELATED"/>
    <property type="match status" value="1"/>
</dbReference>
<gene>
    <name evidence="25" type="primary">polX</name>
    <name evidence="25" type="ORF">ENV30_07035</name>
</gene>
<evidence type="ECO:0000256" key="8">
    <source>
        <dbReference type="ARBA" id="ARBA00022679"/>
    </source>
</evidence>
<dbReference type="SUPFAM" id="SSF158702">
    <property type="entry name" value="Sec63 N-terminal domain-like"/>
    <property type="match status" value="1"/>
</dbReference>
<keyword evidence="10" id="KW-0235">DNA replication</keyword>
<dbReference type="EMBL" id="DTFV01000100">
    <property type="protein sequence ID" value="HGI31043.1"/>
    <property type="molecule type" value="Genomic_DNA"/>
</dbReference>
<feature type="domain" description="Polymerase/histidinol phosphatase N-terminal" evidence="23">
    <location>
        <begin position="339"/>
        <end position="418"/>
    </location>
</feature>
<keyword evidence="14" id="KW-0915">Sodium</keyword>
<dbReference type="SMART" id="SM00481">
    <property type="entry name" value="POLIIIAc"/>
    <property type="match status" value="1"/>
</dbReference>
<dbReference type="InterPro" id="IPR043519">
    <property type="entry name" value="NT_sf"/>
</dbReference>
<dbReference type="SMART" id="SM00483">
    <property type="entry name" value="POLXc"/>
    <property type="match status" value="1"/>
</dbReference>
<comment type="catalytic activity">
    <reaction evidence="21">
        <text>DNA(n) + a 2'-deoxyribonucleoside 5'-triphosphate = DNA(n+1) + diphosphate</text>
        <dbReference type="Rhea" id="RHEA:22508"/>
        <dbReference type="Rhea" id="RHEA-COMP:17339"/>
        <dbReference type="Rhea" id="RHEA-COMP:17340"/>
        <dbReference type="ChEBI" id="CHEBI:33019"/>
        <dbReference type="ChEBI" id="CHEBI:61560"/>
        <dbReference type="ChEBI" id="CHEBI:173112"/>
        <dbReference type="EC" id="2.7.7.7"/>
    </reaction>
</comment>
<dbReference type="InterPro" id="IPR047967">
    <property type="entry name" value="PolX_PHP"/>
</dbReference>
<dbReference type="SUPFAM" id="SSF89550">
    <property type="entry name" value="PHP domain-like"/>
    <property type="match status" value="1"/>
</dbReference>
<dbReference type="InterPro" id="IPR004013">
    <property type="entry name" value="PHP_dom"/>
</dbReference>
<dbReference type="InterPro" id="IPR037160">
    <property type="entry name" value="DNA_Pol_thumb_sf"/>
</dbReference>
<evidence type="ECO:0000256" key="5">
    <source>
        <dbReference type="ARBA" id="ARBA00020020"/>
    </source>
</evidence>
<dbReference type="GO" id="GO:0003887">
    <property type="term" value="F:DNA-directed DNA polymerase activity"/>
    <property type="evidence" value="ECO:0007669"/>
    <property type="project" value="UniProtKB-KW"/>
</dbReference>
<dbReference type="AlphaFoldDB" id="A0A7V3YH70"/>
<evidence type="ECO:0000256" key="13">
    <source>
        <dbReference type="ARBA" id="ARBA00022932"/>
    </source>
</evidence>
<evidence type="ECO:0000256" key="17">
    <source>
        <dbReference type="ARBA" id="ARBA00035726"/>
    </source>
</evidence>
<evidence type="ECO:0000256" key="1">
    <source>
        <dbReference type="ARBA" id="ARBA00001946"/>
    </source>
</evidence>
<evidence type="ECO:0000256" key="20">
    <source>
        <dbReference type="ARBA" id="ARBA00045548"/>
    </source>
</evidence>
<dbReference type="InterPro" id="IPR010996">
    <property type="entry name" value="HHH_MUS81"/>
</dbReference>
<keyword evidence="9" id="KW-0548">Nucleotidyltransferase</keyword>
<evidence type="ECO:0000256" key="15">
    <source>
        <dbReference type="ARBA" id="ARBA00023204"/>
    </source>
</evidence>
<dbReference type="SMART" id="SM00278">
    <property type="entry name" value="HhH1"/>
    <property type="match status" value="3"/>
</dbReference>
<evidence type="ECO:0000256" key="4">
    <source>
        <dbReference type="ARBA" id="ARBA00012720"/>
    </source>
</evidence>
<evidence type="ECO:0000256" key="3">
    <source>
        <dbReference type="ARBA" id="ARBA00012417"/>
    </source>
</evidence>
<dbReference type="EC" id="4.2.99.18" evidence="4"/>
<proteinExistence type="predicted"/>
<evidence type="ECO:0000256" key="2">
    <source>
        <dbReference type="ARBA" id="ARBA00004496"/>
    </source>
</evidence>
<feature type="domain" description="Helix-hairpin-helix DNA-binding motif class 1" evidence="22">
    <location>
        <begin position="126"/>
        <end position="145"/>
    </location>
</feature>
<evidence type="ECO:0000256" key="19">
    <source>
        <dbReference type="ARBA" id="ARBA00044678"/>
    </source>
</evidence>
<dbReference type="InterPro" id="IPR050243">
    <property type="entry name" value="PHP_phosphatase"/>
</dbReference>
<dbReference type="InterPro" id="IPR027421">
    <property type="entry name" value="DNA_pol_lamdba_lyase_dom_sf"/>
</dbReference>
<dbReference type="PANTHER" id="PTHR36928">
    <property type="entry name" value="PHOSPHATASE YCDX-RELATED"/>
    <property type="match status" value="1"/>
</dbReference>
<comment type="caution">
    <text evidence="25">The sequence shown here is derived from an EMBL/GenBank/DDBJ whole genome shotgun (WGS) entry which is preliminary data.</text>
</comment>
<evidence type="ECO:0000256" key="21">
    <source>
        <dbReference type="ARBA" id="ARBA00049244"/>
    </source>
</evidence>
<dbReference type="Gene3D" id="1.10.150.20">
    <property type="entry name" value="5' to 3' exonuclease, C-terminal subdomain"/>
    <property type="match status" value="1"/>
</dbReference>
<keyword evidence="11" id="KW-0227">DNA damage</keyword>
<reference evidence="25" key="1">
    <citation type="journal article" date="2020" name="mSystems">
        <title>Genome- and Community-Level Interaction Insights into Carbon Utilization and Element Cycling Functions of Hydrothermarchaeota in Hydrothermal Sediment.</title>
        <authorList>
            <person name="Zhou Z."/>
            <person name="Liu Y."/>
            <person name="Xu W."/>
            <person name="Pan J."/>
            <person name="Luo Z.H."/>
            <person name="Li M."/>
        </authorList>
    </citation>
    <scope>NUCLEOTIDE SEQUENCE [LARGE SCALE GENOMIC DNA]</scope>
    <source>
        <strain evidence="25">SpSt-747</strain>
    </source>
</reference>
<dbReference type="InterPro" id="IPR022311">
    <property type="entry name" value="PolX-like"/>
</dbReference>
<dbReference type="InterPro" id="IPR003583">
    <property type="entry name" value="Hlx-hairpin-Hlx_DNA-bd_motif"/>
</dbReference>
<feature type="domain" description="Helix-hairpin-helix DNA-binding motif class 1" evidence="22">
    <location>
        <begin position="91"/>
        <end position="110"/>
    </location>
</feature>
<dbReference type="PRINTS" id="PR00870">
    <property type="entry name" value="DNAPOLXBETA"/>
</dbReference>
<dbReference type="PIRSF" id="PIRSF005047">
    <property type="entry name" value="UCP005047_YshC"/>
    <property type="match status" value="1"/>
</dbReference>
<evidence type="ECO:0000256" key="16">
    <source>
        <dbReference type="ARBA" id="ARBA00035717"/>
    </source>
</evidence>
<dbReference type="SUPFAM" id="SSF47802">
    <property type="entry name" value="DNA polymerase beta, N-terminal domain-like"/>
    <property type="match status" value="1"/>
</dbReference>
<dbReference type="GO" id="GO:0004527">
    <property type="term" value="F:exonuclease activity"/>
    <property type="evidence" value="ECO:0007669"/>
    <property type="project" value="UniProtKB-KW"/>
</dbReference>
<evidence type="ECO:0000259" key="22">
    <source>
        <dbReference type="SMART" id="SM00278"/>
    </source>
</evidence>
<dbReference type="Pfam" id="PF02811">
    <property type="entry name" value="PHP"/>
    <property type="match status" value="1"/>
</dbReference>
<evidence type="ECO:0000256" key="14">
    <source>
        <dbReference type="ARBA" id="ARBA00023053"/>
    </source>
</evidence>
<dbReference type="InterPro" id="IPR002054">
    <property type="entry name" value="DNA-dir_DNA_pol_X"/>
</dbReference>
<dbReference type="Pfam" id="PF14520">
    <property type="entry name" value="HHH_5"/>
    <property type="match status" value="1"/>
</dbReference>
<comment type="catalytic activity">
    <reaction evidence="18">
        <text>2'-deoxyribonucleotide-(2'-deoxyribose 5'-phosphate)-2'-deoxyribonucleotide-DNA = a 3'-end 2'-deoxyribonucleotide-(2,3-dehydro-2,3-deoxyribose 5'-phosphate)-DNA + a 5'-end 5'-phospho-2'-deoxyribonucleoside-DNA + H(+)</text>
        <dbReference type="Rhea" id="RHEA:66592"/>
        <dbReference type="Rhea" id="RHEA-COMP:13180"/>
        <dbReference type="Rhea" id="RHEA-COMP:16897"/>
        <dbReference type="Rhea" id="RHEA-COMP:17067"/>
        <dbReference type="ChEBI" id="CHEBI:15378"/>
        <dbReference type="ChEBI" id="CHEBI:136412"/>
        <dbReference type="ChEBI" id="CHEBI:157695"/>
        <dbReference type="ChEBI" id="CHEBI:167181"/>
        <dbReference type="EC" id="4.2.99.18"/>
    </reaction>
</comment>
<dbReference type="SUPFAM" id="SSF81301">
    <property type="entry name" value="Nucleotidyltransferase"/>
    <property type="match status" value="1"/>
</dbReference>
<dbReference type="InterPro" id="IPR016195">
    <property type="entry name" value="Pol/histidinol_Pase-like"/>
</dbReference>
<dbReference type="CDD" id="cd07436">
    <property type="entry name" value="PHP_PolX"/>
    <property type="match status" value="1"/>
</dbReference>
<evidence type="ECO:0000256" key="18">
    <source>
        <dbReference type="ARBA" id="ARBA00044632"/>
    </source>
</evidence>
<evidence type="ECO:0000256" key="11">
    <source>
        <dbReference type="ARBA" id="ARBA00022763"/>
    </source>
</evidence>
<feature type="domain" description="DNA-directed DNA polymerase X" evidence="24">
    <location>
        <begin position="1"/>
        <end position="315"/>
    </location>
</feature>
<dbReference type="Gene3D" id="1.10.150.110">
    <property type="entry name" value="DNA polymerase beta, N-terminal domain-like"/>
    <property type="match status" value="1"/>
</dbReference>
<dbReference type="Pfam" id="PF14716">
    <property type="entry name" value="HHH_8"/>
    <property type="match status" value="1"/>
</dbReference>
<comment type="catalytic activity">
    <reaction evidence="19">
        <text>a 5'-end 2'-deoxyribose-2'-deoxyribonucleotide-DNA = (2E,4S)-4-hydroxypenten-2-al-5-phosphate + a 5'-end 5'-phospho-2'-deoxyribonucleoside-DNA + H(+)</text>
        <dbReference type="Rhea" id="RHEA:76255"/>
        <dbReference type="Rhea" id="RHEA-COMP:13180"/>
        <dbReference type="Rhea" id="RHEA-COMP:18657"/>
        <dbReference type="ChEBI" id="CHEBI:15378"/>
        <dbReference type="ChEBI" id="CHEBI:136412"/>
        <dbReference type="ChEBI" id="CHEBI:195194"/>
        <dbReference type="ChEBI" id="CHEBI:195195"/>
    </reaction>
</comment>
<keyword evidence="25" id="KW-0269">Exonuclease</keyword>
<accession>A0A7V3YH70</accession>
<dbReference type="GO" id="GO:0008270">
    <property type="term" value="F:zinc ion binding"/>
    <property type="evidence" value="ECO:0007669"/>
    <property type="project" value="TreeGrafter"/>
</dbReference>
<name>A0A7V3YH70_9BACT</name>
<protein>
    <recommendedName>
        <fullName evidence="5">DNA polymerase beta</fullName>
        <ecNumber evidence="3">2.7.7.7</ecNumber>
        <ecNumber evidence="4">4.2.99.18</ecNumber>
    </recommendedName>
    <alternativeName>
        <fullName evidence="16">5'-deoxyribose-phosphate lyase</fullName>
    </alternativeName>
    <alternativeName>
        <fullName evidence="17">AP lyase</fullName>
    </alternativeName>
</protein>
<dbReference type="GO" id="GO:0042578">
    <property type="term" value="F:phosphoric ester hydrolase activity"/>
    <property type="evidence" value="ECO:0007669"/>
    <property type="project" value="TreeGrafter"/>
</dbReference>
<keyword evidence="8" id="KW-0808">Transferase</keyword>
<feature type="domain" description="Helix-hairpin-helix DNA-binding motif class 1" evidence="22">
    <location>
        <begin position="51"/>
        <end position="70"/>
    </location>
</feature>
<dbReference type="NCBIfam" id="NF006375">
    <property type="entry name" value="PRK08609.1"/>
    <property type="match status" value="1"/>
</dbReference>
<dbReference type="Gene3D" id="3.30.210.10">
    <property type="entry name" value="DNA polymerase, thumb domain"/>
    <property type="match status" value="1"/>
</dbReference>
<dbReference type="InterPro" id="IPR003141">
    <property type="entry name" value="Pol/His_phosphatase_N"/>
</dbReference>
<dbReference type="InterPro" id="IPR029398">
    <property type="entry name" value="PolB_thumb"/>
</dbReference>
<comment type="function">
    <text evidence="20">Repair polymerase that plays a key role in base-excision repair. During this process, the damaged base is excised by specific DNA glycosylases, the DNA backbone is nicked at the abasic site by an apurinic/apyrimidic (AP) endonuclease, and POLB removes 5'-deoxyribose-phosphate from the preincised AP site acting as a 5'-deoxyribose-phosphate lyase (5'-dRP lyase); through its DNA polymerase activity, it adds one nucleotide to the 3' end of the arising single-nucleotide gap. Conducts 'gap-filling' DNA synthesis in a stepwise distributive fashion rather than in a processive fashion as for other DNA polymerases. It is also able to cleave sugar-phosphate bonds 3' to an intact AP site, acting as an AP lyase.</text>
</comment>
<keyword evidence="25" id="KW-0378">Hydrolase</keyword>
<keyword evidence="12" id="KW-0832">Ubl conjugation</keyword>
<evidence type="ECO:0000259" key="23">
    <source>
        <dbReference type="SMART" id="SM00481"/>
    </source>
</evidence>
<evidence type="ECO:0000256" key="9">
    <source>
        <dbReference type="ARBA" id="ARBA00022695"/>
    </source>
</evidence>
<evidence type="ECO:0000256" key="7">
    <source>
        <dbReference type="ARBA" id="ARBA00022634"/>
    </source>
</evidence>
<evidence type="ECO:0000256" key="6">
    <source>
        <dbReference type="ARBA" id="ARBA00022481"/>
    </source>
</evidence>
<sequence length="581" mass="65730">MRNQEVAKILHDISVLLDIKGESRFRVVAYEEAARRIEGWPEPIEEVWKNGKLEDIPGIGQSIASKIAEYLATGKMAYYEELTKEIPPELIELTEIPGVGPKIARLLYEQLGVKTPEDLEKAIREKKLRNLPRLGAKSEEKIARGLEMFRRKTGRMLLGQALPLVEGIVALLRERTGVEKISPAGSIRRMKETIGDIDILVASSRPQLIMDVFVALPQVREVLAKGDTKSSIVTHEGIQVDVRVVEEECFGAALQYFTGSKAHNIKLREIALKKGFKVNEYGIFRLDTNERVGGEREEDIYEILGMEWIPPELREDQGEIECALEKKLPVLVDMKDIRGDLHVHSHWSDGVASIEEMAQAALARGYQYLAICDHTQSLAVASGLTPEEIHEREKEIRRWNERHPELLVLNGVEANILSDGSLDFPDKELALLEVVVAGLHSGLTQKEEKILRRLELAMKNPYVQIISHPTGRIIGKREAYEVNCDVLFAMAKATHTSLELNAQPERLDLRDVDARKAAQEGIKIVISTDAHDPGSLEYMRYGVAQARRAWLRKEDVLNTFGREELLEFLARKRKLLLREEH</sequence>
<comment type="cofactor">
    <cofactor evidence="1">
        <name>Mg(2+)</name>
        <dbReference type="ChEBI" id="CHEBI:18420"/>
    </cofactor>
</comment>
<keyword evidence="15" id="KW-0234">DNA repair</keyword>
<dbReference type="EC" id="2.7.7.7" evidence="3"/>
<evidence type="ECO:0000256" key="10">
    <source>
        <dbReference type="ARBA" id="ARBA00022705"/>
    </source>
</evidence>
<dbReference type="GO" id="GO:0006281">
    <property type="term" value="P:DNA repair"/>
    <property type="evidence" value="ECO:0007669"/>
    <property type="project" value="UniProtKB-KW"/>
</dbReference>
<keyword evidence="13" id="KW-0239">DNA-directed DNA polymerase</keyword>
<keyword evidence="7" id="KW-0237">DNA synthesis</keyword>
<dbReference type="CDD" id="cd00141">
    <property type="entry name" value="NT_POLXc"/>
    <property type="match status" value="1"/>
</dbReference>
<organism evidence="25">
    <name type="scientific">Candidatus Caldatribacterium californiense</name>
    <dbReference type="NCBI Taxonomy" id="1454726"/>
    <lineage>
        <taxon>Bacteria</taxon>
        <taxon>Pseudomonadati</taxon>
        <taxon>Atribacterota</taxon>
        <taxon>Atribacteria</taxon>
        <taxon>Atribacterales</taxon>
        <taxon>Candidatus Caldatribacteriaceae</taxon>
        <taxon>Candidatus Caldatribacterium</taxon>
    </lineage>
</organism>
<dbReference type="Pfam" id="PF14791">
    <property type="entry name" value="DNA_pol_B_thumb"/>
    <property type="match status" value="1"/>
</dbReference>
<keyword evidence="25" id="KW-0540">Nuclease</keyword>
<dbReference type="GO" id="GO:0005829">
    <property type="term" value="C:cytosol"/>
    <property type="evidence" value="ECO:0007669"/>
    <property type="project" value="TreeGrafter"/>
</dbReference>
<dbReference type="FunFam" id="3.20.20.140:FF:000047">
    <property type="entry name" value="PHP domain-containing protein"/>
    <property type="match status" value="1"/>
</dbReference>
<dbReference type="InterPro" id="IPR002008">
    <property type="entry name" value="DNA_pol_X_beta-like"/>
</dbReference>
<evidence type="ECO:0000313" key="25">
    <source>
        <dbReference type="EMBL" id="HGI31043.1"/>
    </source>
</evidence>
<dbReference type="Gene3D" id="3.20.20.140">
    <property type="entry name" value="Metal-dependent hydrolases"/>
    <property type="match status" value="1"/>
</dbReference>
<evidence type="ECO:0000256" key="12">
    <source>
        <dbReference type="ARBA" id="ARBA00022843"/>
    </source>
</evidence>
<dbReference type="Gene3D" id="3.30.460.10">
    <property type="entry name" value="Beta Polymerase, domain 2"/>
    <property type="match status" value="1"/>
</dbReference>
<keyword evidence="6" id="KW-0488">Methylation</keyword>
<evidence type="ECO:0000259" key="24">
    <source>
        <dbReference type="SMART" id="SM00483"/>
    </source>
</evidence>
<dbReference type="GO" id="GO:0003677">
    <property type="term" value="F:DNA binding"/>
    <property type="evidence" value="ECO:0007669"/>
    <property type="project" value="InterPro"/>
</dbReference>